<name>A0A1G8E8C0_9MICO</name>
<dbReference type="EMBL" id="LT629695">
    <property type="protein sequence ID" value="SDH66155.1"/>
    <property type="molecule type" value="Genomic_DNA"/>
</dbReference>
<proteinExistence type="predicted"/>
<dbReference type="SUPFAM" id="SSF143744">
    <property type="entry name" value="GlcG-like"/>
    <property type="match status" value="1"/>
</dbReference>
<dbReference type="Gene3D" id="3.30.450.150">
    <property type="entry name" value="Haem-degrading domain"/>
    <property type="match status" value="1"/>
</dbReference>
<dbReference type="PIRSF" id="PIRSF008757">
    <property type="entry name" value="UCP008757"/>
    <property type="match status" value="1"/>
</dbReference>
<gene>
    <name evidence="1" type="ORF">SAMN04489720_1928</name>
</gene>
<dbReference type="InterPro" id="IPR005624">
    <property type="entry name" value="PduO/GlcC-like"/>
</dbReference>
<dbReference type="InterPro" id="IPR038084">
    <property type="entry name" value="PduO/GlcC-like_sf"/>
</dbReference>
<dbReference type="InterPro" id="IPR010371">
    <property type="entry name" value="YBR137W-like"/>
</dbReference>
<dbReference type="PANTHER" id="PTHR28255:SF1">
    <property type="entry name" value="UPF0303 PROTEIN YBR137W"/>
    <property type="match status" value="1"/>
</dbReference>
<reference evidence="2" key="1">
    <citation type="submission" date="2016-10" db="EMBL/GenBank/DDBJ databases">
        <authorList>
            <person name="Varghese N."/>
            <person name="Submissions S."/>
        </authorList>
    </citation>
    <scope>NUCLEOTIDE SEQUENCE [LARGE SCALE GENOMIC DNA]</scope>
    <source>
        <strain evidence="2">DSM 22002</strain>
    </source>
</reference>
<protein>
    <submittedName>
        <fullName evidence="1">Uncharacterized protein, UPF0303 family</fullName>
    </submittedName>
</protein>
<dbReference type="Proteomes" id="UP000198822">
    <property type="component" value="Chromosome I"/>
</dbReference>
<dbReference type="AlphaFoldDB" id="A0A1G8E8C0"/>
<dbReference type="NCBIfam" id="NF002696">
    <property type="entry name" value="PRK02487.1-5"/>
    <property type="match status" value="1"/>
</dbReference>
<keyword evidence="2" id="KW-1185">Reference proteome</keyword>
<accession>A0A1G8E8C0</accession>
<evidence type="ECO:0000313" key="2">
    <source>
        <dbReference type="Proteomes" id="UP000198822"/>
    </source>
</evidence>
<dbReference type="STRING" id="399736.SAMN04489720_1928"/>
<dbReference type="Pfam" id="PF03928">
    <property type="entry name" value="HbpS-like"/>
    <property type="match status" value="1"/>
</dbReference>
<organism evidence="1 2">
    <name type="scientific">Agrococcus jejuensis</name>
    <dbReference type="NCBI Taxonomy" id="399736"/>
    <lineage>
        <taxon>Bacteria</taxon>
        <taxon>Bacillati</taxon>
        <taxon>Actinomycetota</taxon>
        <taxon>Actinomycetes</taxon>
        <taxon>Micrococcales</taxon>
        <taxon>Microbacteriaceae</taxon>
        <taxon>Agrococcus</taxon>
    </lineage>
</organism>
<dbReference type="RefSeq" id="WP_231945015.1">
    <property type="nucleotide sequence ID" value="NZ_LT629695.1"/>
</dbReference>
<dbReference type="PANTHER" id="PTHR28255">
    <property type="match status" value="1"/>
</dbReference>
<sequence>MSDANMPPHGSDELRAIVERDEAELVFDAFDLGDAWRLGVMLREAAVDRGLPLVVGIVLNGQRVFHAALPGTTPENDRWLERKTNVVLHFHRSSLGVGERFRARGQDFAEARLDPATFAAHGGVLPITVRGTGVVGAVGVSGLPQLEDHAFVASVVRAHLAAR</sequence>
<evidence type="ECO:0000313" key="1">
    <source>
        <dbReference type="EMBL" id="SDH66155.1"/>
    </source>
</evidence>